<dbReference type="eggNOG" id="KOG1764">
    <property type="taxonomic scope" value="Eukaryota"/>
</dbReference>
<dbReference type="STRING" id="644358.A0A0C4ECR4"/>
<dbReference type="EMBL" id="GL876975">
    <property type="protein sequence ID" value="KLU90645.1"/>
    <property type="molecule type" value="Genomic_DNA"/>
</dbReference>
<evidence type="ECO:0000313" key="4">
    <source>
        <dbReference type="Proteomes" id="UP000011715"/>
    </source>
</evidence>
<proteinExistence type="predicted"/>
<reference evidence="3" key="4">
    <citation type="journal article" date="2015" name="G3 (Bethesda)">
        <title>Genome sequences of three phytopathogenic species of the Magnaporthaceae family of fungi.</title>
        <authorList>
            <person name="Okagaki L.H."/>
            <person name="Nunes C.C."/>
            <person name="Sailsbery J."/>
            <person name="Clay B."/>
            <person name="Brown D."/>
            <person name="John T."/>
            <person name="Oh Y."/>
            <person name="Young N."/>
            <person name="Fitzgerald M."/>
            <person name="Haas B.J."/>
            <person name="Zeng Q."/>
            <person name="Young S."/>
            <person name="Adiconis X."/>
            <person name="Fan L."/>
            <person name="Levin J.Z."/>
            <person name="Mitchell T.K."/>
            <person name="Okubara P.A."/>
            <person name="Farman M.L."/>
            <person name="Kohn L.M."/>
            <person name="Birren B."/>
            <person name="Ma L.-J."/>
            <person name="Dean R.A."/>
        </authorList>
    </citation>
    <scope>NUCLEOTIDE SEQUENCE</scope>
    <source>
        <strain evidence="3">ATCC 64411 / 73-15</strain>
    </source>
</reference>
<evidence type="ECO:0000313" key="2">
    <source>
        <dbReference type="EMBL" id="KLU90645.1"/>
    </source>
</evidence>
<keyword evidence="4" id="KW-1185">Reference proteome</keyword>
<reference evidence="4" key="1">
    <citation type="submission" date="2010-05" db="EMBL/GenBank/DDBJ databases">
        <title>The genome sequence of Magnaporthe poae strain ATCC 64411.</title>
        <authorList>
            <person name="Ma L.-J."/>
            <person name="Dead R."/>
            <person name="Young S."/>
            <person name="Zeng Q."/>
            <person name="Koehrsen M."/>
            <person name="Alvarado L."/>
            <person name="Berlin A."/>
            <person name="Chapman S.B."/>
            <person name="Chen Z."/>
            <person name="Freedman E."/>
            <person name="Gellesch M."/>
            <person name="Goldberg J."/>
            <person name="Griggs A."/>
            <person name="Gujja S."/>
            <person name="Heilman E.R."/>
            <person name="Heiman D."/>
            <person name="Hepburn T."/>
            <person name="Howarth C."/>
            <person name="Jen D."/>
            <person name="Larson L."/>
            <person name="Mehta T."/>
            <person name="Neiman D."/>
            <person name="Pearson M."/>
            <person name="Roberts A."/>
            <person name="Saif S."/>
            <person name="Shea T."/>
            <person name="Shenoy N."/>
            <person name="Sisk P."/>
            <person name="Stolte C."/>
            <person name="Sykes S."/>
            <person name="Walk T."/>
            <person name="White J."/>
            <person name="Yandava C."/>
            <person name="Haas B."/>
            <person name="Nusbaum C."/>
            <person name="Birren B."/>
        </authorList>
    </citation>
    <scope>NUCLEOTIDE SEQUENCE [LARGE SCALE GENOMIC DNA]</scope>
    <source>
        <strain evidence="4">ATCC 64411 / 73-15</strain>
    </source>
</reference>
<evidence type="ECO:0000256" key="1">
    <source>
        <dbReference type="SAM" id="MobiDB-lite"/>
    </source>
</evidence>
<dbReference type="EMBL" id="ADBL01002344">
    <property type="status" value="NOT_ANNOTATED_CDS"/>
    <property type="molecule type" value="Genomic_DNA"/>
</dbReference>
<reference evidence="2" key="2">
    <citation type="submission" date="2010-05" db="EMBL/GenBank/DDBJ databases">
        <title>The Genome Sequence of Magnaporthe poae strain ATCC 64411.</title>
        <authorList>
            <consortium name="The Broad Institute Genome Sequencing Platform"/>
            <consortium name="Broad Institute Genome Sequencing Center for Infectious Disease"/>
            <person name="Ma L.-J."/>
            <person name="Dead R."/>
            <person name="Young S."/>
            <person name="Zeng Q."/>
            <person name="Koehrsen M."/>
            <person name="Alvarado L."/>
            <person name="Berlin A."/>
            <person name="Chapman S.B."/>
            <person name="Chen Z."/>
            <person name="Freedman E."/>
            <person name="Gellesch M."/>
            <person name="Goldberg J."/>
            <person name="Griggs A."/>
            <person name="Gujja S."/>
            <person name="Heilman E.R."/>
            <person name="Heiman D."/>
            <person name="Hepburn T."/>
            <person name="Howarth C."/>
            <person name="Jen D."/>
            <person name="Larson L."/>
            <person name="Mehta T."/>
            <person name="Neiman D."/>
            <person name="Pearson M."/>
            <person name="Roberts A."/>
            <person name="Saif S."/>
            <person name="Shea T."/>
            <person name="Shenoy N."/>
            <person name="Sisk P."/>
            <person name="Stolte C."/>
            <person name="Sykes S."/>
            <person name="Walk T."/>
            <person name="White J."/>
            <person name="Yandava C."/>
            <person name="Haas B."/>
            <person name="Nusbaum C."/>
            <person name="Birren B."/>
        </authorList>
    </citation>
    <scope>NUCLEOTIDE SEQUENCE</scope>
    <source>
        <strain evidence="2">ATCC 64411</strain>
    </source>
</reference>
<gene>
    <name evidence="2" type="ORF">MAPG_10497</name>
</gene>
<dbReference type="EnsemblFungi" id="MAPG_10497T0">
    <property type="protein sequence ID" value="MAPG_10497T0"/>
    <property type="gene ID" value="MAPG_10497"/>
</dbReference>
<sequence>MLYARRRSVATSSDRHRSPSPFAPTPSSSGPGASVLQRPSSRQSIGGSAQKPSQIQGPHVAAHRQSFAENLRNPPSSPRSHRHFSFTQFALQKLLSHPPSSRVPNPQFAGRDWRDVAVGELVSQNDIKWVDLDTSVKEATMTLLKSGPTNKKQPAGQLISAKASALLGRRHIRKCIGVKDISIGRDVARLLFTRQLSFDVCGHHRSGHGLLIGSMRTFGPLINTNLIFIMGSIPWRCPAGWLR</sequence>
<accession>A0A0C4ECR4</accession>
<organism evidence="3 4">
    <name type="scientific">Magnaporthiopsis poae (strain ATCC 64411 / 73-15)</name>
    <name type="common">Kentucky bluegrass fungus</name>
    <name type="synonym">Magnaporthe poae</name>
    <dbReference type="NCBI Taxonomy" id="644358"/>
    <lineage>
        <taxon>Eukaryota</taxon>
        <taxon>Fungi</taxon>
        <taxon>Dikarya</taxon>
        <taxon>Ascomycota</taxon>
        <taxon>Pezizomycotina</taxon>
        <taxon>Sordariomycetes</taxon>
        <taxon>Sordariomycetidae</taxon>
        <taxon>Magnaporthales</taxon>
        <taxon>Magnaporthaceae</taxon>
        <taxon>Magnaporthiopsis</taxon>
    </lineage>
</organism>
<reference evidence="2" key="3">
    <citation type="submission" date="2011-03" db="EMBL/GenBank/DDBJ databases">
        <title>Annotation of Magnaporthe poae ATCC 64411.</title>
        <authorList>
            <person name="Ma L.-J."/>
            <person name="Dead R."/>
            <person name="Young S.K."/>
            <person name="Zeng Q."/>
            <person name="Gargeya S."/>
            <person name="Fitzgerald M."/>
            <person name="Haas B."/>
            <person name="Abouelleil A."/>
            <person name="Alvarado L."/>
            <person name="Arachchi H.M."/>
            <person name="Berlin A."/>
            <person name="Brown A."/>
            <person name="Chapman S.B."/>
            <person name="Chen Z."/>
            <person name="Dunbar C."/>
            <person name="Freedman E."/>
            <person name="Gearin G."/>
            <person name="Gellesch M."/>
            <person name="Goldberg J."/>
            <person name="Griggs A."/>
            <person name="Gujja S."/>
            <person name="Heiman D."/>
            <person name="Howarth C."/>
            <person name="Larson L."/>
            <person name="Lui A."/>
            <person name="MacDonald P.J.P."/>
            <person name="Mehta T."/>
            <person name="Montmayeur A."/>
            <person name="Murphy C."/>
            <person name="Neiman D."/>
            <person name="Pearson M."/>
            <person name="Priest M."/>
            <person name="Roberts A."/>
            <person name="Saif S."/>
            <person name="Shea T."/>
            <person name="Shenoy N."/>
            <person name="Sisk P."/>
            <person name="Stolte C."/>
            <person name="Sykes S."/>
            <person name="Yandava C."/>
            <person name="Wortman J."/>
            <person name="Nusbaum C."/>
            <person name="Birren B."/>
        </authorList>
    </citation>
    <scope>NUCLEOTIDE SEQUENCE</scope>
    <source>
        <strain evidence="2">ATCC 64411</strain>
    </source>
</reference>
<reference evidence="3" key="5">
    <citation type="submission" date="2015-06" db="UniProtKB">
        <authorList>
            <consortium name="EnsemblFungi"/>
        </authorList>
    </citation>
    <scope>IDENTIFICATION</scope>
    <source>
        <strain evidence="3">ATCC 64411</strain>
    </source>
</reference>
<feature type="compositionally biased region" description="Low complexity" evidence="1">
    <location>
        <begin position="25"/>
        <end position="34"/>
    </location>
</feature>
<feature type="region of interest" description="Disordered" evidence="1">
    <location>
        <begin position="1"/>
        <end position="64"/>
    </location>
</feature>
<evidence type="ECO:0000313" key="3">
    <source>
        <dbReference type="EnsemblFungi" id="MAPG_10497T0"/>
    </source>
</evidence>
<dbReference type="AlphaFoldDB" id="A0A0C4ECR4"/>
<protein>
    <submittedName>
        <fullName evidence="2 3">Uncharacterized protein</fullName>
    </submittedName>
</protein>
<dbReference type="Proteomes" id="UP000011715">
    <property type="component" value="Unassembled WGS sequence"/>
</dbReference>
<name>A0A0C4ECR4_MAGP6</name>
<dbReference type="OrthoDB" id="449052at2759"/>
<feature type="compositionally biased region" description="Polar residues" evidence="1">
    <location>
        <begin position="37"/>
        <end position="56"/>
    </location>
</feature>
<dbReference type="VEuPathDB" id="FungiDB:MAPG_10497"/>